<evidence type="ECO:0000256" key="16">
    <source>
        <dbReference type="ARBA" id="ARBA00051010"/>
    </source>
</evidence>
<dbReference type="RefSeq" id="XP_030851175.1">
    <property type="nucleotide sequence ID" value="XM_030995315.1"/>
</dbReference>
<comment type="catalytic activity">
    <reaction evidence="15">
        <text>an N(1)-methyladenosine in mRNA + 2-oxoglutarate + O2 = an adenosine in mRNA + formaldehyde + succinate + CO2</text>
        <dbReference type="Rhea" id="RHEA:49516"/>
        <dbReference type="Rhea" id="RHEA-COMP:12414"/>
        <dbReference type="Rhea" id="RHEA-COMP:12415"/>
        <dbReference type="ChEBI" id="CHEBI:15379"/>
        <dbReference type="ChEBI" id="CHEBI:16526"/>
        <dbReference type="ChEBI" id="CHEBI:16810"/>
        <dbReference type="ChEBI" id="CHEBI:16842"/>
        <dbReference type="ChEBI" id="CHEBI:30031"/>
        <dbReference type="ChEBI" id="CHEBI:74411"/>
        <dbReference type="ChEBI" id="CHEBI:74491"/>
        <dbReference type="EC" id="1.14.11.54"/>
    </reaction>
</comment>
<dbReference type="SUPFAM" id="SSF51197">
    <property type="entry name" value="Clavaminate synthase-like"/>
    <property type="match status" value="1"/>
</dbReference>
<dbReference type="RefSeq" id="XP_030851174.1">
    <property type="nucleotide sequence ID" value="XM_030995314.1"/>
</dbReference>
<dbReference type="GO" id="GO:1990930">
    <property type="term" value="F:mRNA N1-methyladenosine dioxygenase activity"/>
    <property type="evidence" value="ECO:0007669"/>
    <property type="project" value="UniProtKB-EC"/>
</dbReference>
<dbReference type="GO" id="GO:0005654">
    <property type="term" value="C:nucleoplasm"/>
    <property type="evidence" value="ECO:0000318"/>
    <property type="project" value="GO_Central"/>
</dbReference>
<evidence type="ECO:0000256" key="20">
    <source>
        <dbReference type="ARBA" id="ARBA00054625"/>
    </source>
</evidence>
<dbReference type="GO" id="GO:0046872">
    <property type="term" value="F:metal ion binding"/>
    <property type="evidence" value="ECO:0007669"/>
    <property type="project" value="UniProtKB-KW"/>
</dbReference>
<keyword evidence="8" id="KW-0223">Dioxygenase</keyword>
<keyword evidence="7" id="KW-0832">Ubl conjugation</keyword>
<dbReference type="InterPro" id="IPR027450">
    <property type="entry name" value="AlkB-like"/>
</dbReference>
<keyword evidence="12" id="KW-0234">DNA repair</keyword>
<feature type="domain" description="Fe2OG dioxygenase" evidence="27">
    <location>
        <begin position="189"/>
        <end position="297"/>
    </location>
</feature>
<evidence type="ECO:0000256" key="2">
    <source>
        <dbReference type="ARBA" id="ARBA00004123"/>
    </source>
</evidence>
<dbReference type="FunCoup" id="A0A7M7PHH9">
    <property type="interactions" value="803"/>
</dbReference>
<dbReference type="Proteomes" id="UP000007110">
    <property type="component" value="Unassembled WGS sequence"/>
</dbReference>
<dbReference type="CTD" id="221120"/>
<keyword evidence="14" id="KW-0379">Hydroxylation</keyword>
<dbReference type="InterPro" id="IPR032854">
    <property type="entry name" value="ALKBH3"/>
</dbReference>
<dbReference type="EC" id="1.14.11.33" evidence="23"/>
<dbReference type="Gene3D" id="2.60.120.590">
    <property type="entry name" value="Alpha-ketoglutarate-dependent dioxygenase AlkB-like"/>
    <property type="match status" value="1"/>
</dbReference>
<comment type="catalytic activity">
    <reaction evidence="17">
        <text>an N(3)-methyl-2'-deoxycytidine in single-stranded DNA + 2-oxoglutarate + O2 = a 2'-deoxycytidine in single-stranded DNA + formaldehyde + succinate + CO2 + H(+)</text>
        <dbReference type="Rhea" id="RHEA:70435"/>
        <dbReference type="Rhea" id="RHEA-COMP:12846"/>
        <dbReference type="Rhea" id="RHEA-COMP:17894"/>
        <dbReference type="ChEBI" id="CHEBI:15378"/>
        <dbReference type="ChEBI" id="CHEBI:15379"/>
        <dbReference type="ChEBI" id="CHEBI:16526"/>
        <dbReference type="ChEBI" id="CHEBI:16810"/>
        <dbReference type="ChEBI" id="CHEBI:16842"/>
        <dbReference type="ChEBI" id="CHEBI:30031"/>
        <dbReference type="ChEBI" id="CHEBI:85452"/>
        <dbReference type="ChEBI" id="CHEBI:139075"/>
    </reaction>
    <physiologicalReaction direction="left-to-right" evidence="17">
        <dbReference type="Rhea" id="RHEA:70436"/>
    </physiologicalReaction>
</comment>
<evidence type="ECO:0000259" key="27">
    <source>
        <dbReference type="PROSITE" id="PS51471"/>
    </source>
</evidence>
<dbReference type="GO" id="GO:0006281">
    <property type="term" value="P:DNA repair"/>
    <property type="evidence" value="ECO:0000318"/>
    <property type="project" value="GO_Central"/>
</dbReference>
<accession>A0A7M7PHH9</accession>
<sequence>MADNKRQRARIQGSWAGQPSVSKTRGSGAGPGSKPPHRTGPNPNAVSLTRKTPESTTSQLTSGQSDCLQQTLTFTETGLIRRVPEPKEIAKDGSYVISMEPGGEARITLTRDFLLSEEADYVFATLRDEIPWAQKQNCIQGQTFDEPRLTYWFGEYPYAYTKVSWEKNTDWNETLLYVKSRIEERTGHTFNSCLLNFYRNGKDHVSWHSDDEPSLGSKPTIASVSLGDSRTFEMRKKPPPEENGDYTYMYTEKLRIPLTHGSLLMMEGASQDDWQHQIPREYHDRDARINLTFRTIYPE</sequence>
<reference evidence="29" key="1">
    <citation type="submission" date="2015-02" db="EMBL/GenBank/DDBJ databases">
        <title>Genome sequencing for Strongylocentrotus purpuratus.</title>
        <authorList>
            <person name="Murali S."/>
            <person name="Liu Y."/>
            <person name="Vee V."/>
            <person name="English A."/>
            <person name="Wang M."/>
            <person name="Skinner E."/>
            <person name="Han Y."/>
            <person name="Muzny D.M."/>
            <person name="Worley K.C."/>
            <person name="Gibbs R.A."/>
        </authorList>
    </citation>
    <scope>NUCLEOTIDE SEQUENCE</scope>
</reference>
<evidence type="ECO:0000313" key="29">
    <source>
        <dbReference type="Proteomes" id="UP000007110"/>
    </source>
</evidence>
<feature type="compositionally biased region" description="Polar residues" evidence="26">
    <location>
        <begin position="15"/>
        <end position="25"/>
    </location>
</feature>
<dbReference type="EnsemblMetazoa" id="XM_030995314">
    <property type="protein sequence ID" value="XP_030851174"/>
    <property type="gene ID" value="LOC592282"/>
</dbReference>
<dbReference type="PROSITE" id="PS51471">
    <property type="entry name" value="FE2OG_OXY"/>
    <property type="match status" value="1"/>
</dbReference>
<evidence type="ECO:0000256" key="10">
    <source>
        <dbReference type="ARBA" id="ARBA00023004"/>
    </source>
</evidence>
<dbReference type="EC" id="1.14.11.54" evidence="22"/>
<dbReference type="InterPro" id="IPR005123">
    <property type="entry name" value="Oxoglu/Fe-dep_dioxygenase_dom"/>
</dbReference>
<comment type="catalytic activity">
    <reaction evidence="18">
        <text>a 3,N(4)-etheno-2'-deoxycytidine in single-stranded DNA + 2-oxoglutarate + O2 + H2O = a 2'-deoxycytidine in single-stranded DNA + glyoxal + succinate + CO2</text>
        <dbReference type="Rhea" id="RHEA:70471"/>
        <dbReference type="Rhea" id="RHEA-COMP:12846"/>
        <dbReference type="Rhea" id="RHEA-COMP:17906"/>
        <dbReference type="ChEBI" id="CHEBI:15377"/>
        <dbReference type="ChEBI" id="CHEBI:15379"/>
        <dbReference type="ChEBI" id="CHEBI:16526"/>
        <dbReference type="ChEBI" id="CHEBI:16810"/>
        <dbReference type="ChEBI" id="CHEBI:30031"/>
        <dbReference type="ChEBI" id="CHEBI:34779"/>
        <dbReference type="ChEBI" id="CHEBI:85452"/>
        <dbReference type="ChEBI" id="CHEBI:189585"/>
    </reaction>
    <physiologicalReaction direction="left-to-right" evidence="18">
        <dbReference type="Rhea" id="RHEA:70472"/>
    </physiologicalReaction>
</comment>
<dbReference type="InterPro" id="IPR037151">
    <property type="entry name" value="AlkB-like_sf"/>
</dbReference>
<evidence type="ECO:0000256" key="7">
    <source>
        <dbReference type="ARBA" id="ARBA00022843"/>
    </source>
</evidence>
<evidence type="ECO:0000256" key="13">
    <source>
        <dbReference type="ARBA" id="ARBA00023242"/>
    </source>
</evidence>
<evidence type="ECO:0000256" key="21">
    <source>
        <dbReference type="ARBA" id="ARBA00064884"/>
    </source>
</evidence>
<comment type="cofactor">
    <cofactor evidence="1">
        <name>Fe(2+)</name>
        <dbReference type="ChEBI" id="CHEBI:29033"/>
    </cofactor>
</comment>
<feature type="region of interest" description="Disordered" evidence="26">
    <location>
        <begin position="1"/>
        <end position="65"/>
    </location>
</feature>
<keyword evidence="13" id="KW-0539">Nucleus</keyword>
<keyword evidence="5" id="KW-0479">Metal-binding</keyword>
<comment type="subunit">
    <text evidence="21">Interacts with the ASCC complex composed of ASCC1, ASCC2 and ASCC3. Interacts directly with ASCC3, and is thereby recruited to the ASCC complex. Interacts with OTUD4; the interaction is direct. Interacts with USP7 and USP9X.</text>
</comment>
<evidence type="ECO:0000256" key="25">
    <source>
        <dbReference type="ARBA" id="ARBA00077988"/>
    </source>
</evidence>
<reference evidence="28" key="2">
    <citation type="submission" date="2021-01" db="UniProtKB">
        <authorList>
            <consortium name="EnsemblMetazoa"/>
        </authorList>
    </citation>
    <scope>IDENTIFICATION</scope>
</reference>
<keyword evidence="29" id="KW-1185">Reference proteome</keyword>
<dbReference type="Pfam" id="PF13532">
    <property type="entry name" value="2OG-FeII_Oxy_2"/>
    <property type="match status" value="1"/>
</dbReference>
<dbReference type="KEGG" id="spu:592282"/>
<evidence type="ECO:0000256" key="24">
    <source>
        <dbReference type="ARBA" id="ARBA00071421"/>
    </source>
</evidence>
<evidence type="ECO:0000256" key="5">
    <source>
        <dbReference type="ARBA" id="ARBA00022723"/>
    </source>
</evidence>
<evidence type="ECO:0000256" key="15">
    <source>
        <dbReference type="ARBA" id="ARBA00050870"/>
    </source>
</evidence>
<feature type="compositionally biased region" description="Polar residues" evidence="26">
    <location>
        <begin position="41"/>
        <end position="65"/>
    </location>
</feature>
<evidence type="ECO:0000256" key="3">
    <source>
        <dbReference type="ARBA" id="ARBA00004496"/>
    </source>
</evidence>
<evidence type="ECO:0000256" key="26">
    <source>
        <dbReference type="SAM" id="MobiDB-lite"/>
    </source>
</evidence>
<protein>
    <recommendedName>
        <fullName evidence="24">Alpha-ketoglutarate-dependent dioxygenase alkB homolog 3</fullName>
        <ecNumber evidence="23">1.14.11.33</ecNumber>
        <ecNumber evidence="22">1.14.11.54</ecNumber>
    </recommendedName>
    <alternativeName>
        <fullName evidence="25">Alkylated DNA repair protein alkB homolog 3</fullName>
    </alternativeName>
</protein>
<dbReference type="EnsemblMetazoa" id="XM_030995315">
    <property type="protein sequence ID" value="XP_030851175"/>
    <property type="gene ID" value="LOC592282"/>
</dbReference>
<comment type="catalytic activity">
    <reaction evidence="19">
        <text>a methylated nucleobase within DNA + 2-oxoglutarate + O2 = a nucleobase within DNA + formaldehyde + succinate + CO2</text>
        <dbReference type="Rhea" id="RHEA:30299"/>
        <dbReference type="Rhea" id="RHEA-COMP:12192"/>
        <dbReference type="Rhea" id="RHEA-COMP:12193"/>
        <dbReference type="ChEBI" id="CHEBI:15379"/>
        <dbReference type="ChEBI" id="CHEBI:16526"/>
        <dbReference type="ChEBI" id="CHEBI:16810"/>
        <dbReference type="ChEBI" id="CHEBI:16842"/>
        <dbReference type="ChEBI" id="CHEBI:30031"/>
        <dbReference type="ChEBI" id="CHEBI:32875"/>
        <dbReference type="ChEBI" id="CHEBI:64428"/>
        <dbReference type="EC" id="1.14.11.33"/>
    </reaction>
    <physiologicalReaction direction="left-to-right" evidence="19">
        <dbReference type="Rhea" id="RHEA:30300"/>
    </physiologicalReaction>
</comment>
<evidence type="ECO:0000256" key="4">
    <source>
        <dbReference type="ARBA" id="ARBA00022490"/>
    </source>
</evidence>
<evidence type="ECO:0000256" key="9">
    <source>
        <dbReference type="ARBA" id="ARBA00023002"/>
    </source>
</evidence>
<dbReference type="GO" id="GO:0005739">
    <property type="term" value="C:mitochondrion"/>
    <property type="evidence" value="ECO:0000318"/>
    <property type="project" value="GO_Central"/>
</dbReference>
<evidence type="ECO:0000256" key="19">
    <source>
        <dbReference type="ARBA" id="ARBA00053025"/>
    </source>
</evidence>
<dbReference type="GO" id="GO:0035516">
    <property type="term" value="F:broad specificity oxidative DNA demethylase activity"/>
    <property type="evidence" value="ECO:0007669"/>
    <property type="project" value="UniProtKB-EC"/>
</dbReference>
<name>A0A7M7PHH9_STRPU</name>
<evidence type="ECO:0000256" key="12">
    <source>
        <dbReference type="ARBA" id="ARBA00023204"/>
    </source>
</evidence>
<dbReference type="InParanoid" id="A0A7M7PHH9"/>
<dbReference type="GO" id="GO:0006307">
    <property type="term" value="P:DNA alkylation repair"/>
    <property type="evidence" value="ECO:0007669"/>
    <property type="project" value="InterPro"/>
</dbReference>
<keyword evidence="10" id="KW-0408">Iron</keyword>
<evidence type="ECO:0000256" key="1">
    <source>
        <dbReference type="ARBA" id="ARBA00001954"/>
    </source>
</evidence>
<evidence type="ECO:0000256" key="8">
    <source>
        <dbReference type="ARBA" id="ARBA00022964"/>
    </source>
</evidence>
<comment type="subcellular location">
    <subcellularLocation>
        <location evidence="3">Cytoplasm</location>
    </subcellularLocation>
    <subcellularLocation>
        <location evidence="2">Nucleus</location>
    </subcellularLocation>
</comment>
<evidence type="ECO:0000256" key="18">
    <source>
        <dbReference type="ARBA" id="ARBA00052597"/>
    </source>
</evidence>
<proteinExistence type="predicted"/>
<evidence type="ECO:0000313" key="28">
    <source>
        <dbReference type="EnsemblMetazoa" id="XP_030851174"/>
    </source>
</evidence>
<dbReference type="FunFam" id="2.60.120.590:FF:000003">
    <property type="entry name" value="alpha-ketoglutarate-dependent dioxygenase alkB homolog 3"/>
    <property type="match status" value="1"/>
</dbReference>
<evidence type="ECO:0000256" key="17">
    <source>
        <dbReference type="ARBA" id="ARBA00051165"/>
    </source>
</evidence>
<keyword evidence="11" id="KW-0558">Oxidation</keyword>
<keyword evidence="4" id="KW-0963">Cytoplasm</keyword>
<evidence type="ECO:0000256" key="23">
    <source>
        <dbReference type="ARBA" id="ARBA00066725"/>
    </source>
</evidence>
<keyword evidence="6" id="KW-0227">DNA damage</keyword>
<dbReference type="PANTHER" id="PTHR31212">
    <property type="entry name" value="ALPHA-KETOGLUTARATE-DEPENDENT DIOXYGENASE ALKB HOMOLOG 3"/>
    <property type="match status" value="1"/>
</dbReference>
<evidence type="ECO:0000256" key="14">
    <source>
        <dbReference type="ARBA" id="ARBA00023278"/>
    </source>
</evidence>
<dbReference type="OMA" id="THEANPH"/>
<comment type="function">
    <text evidence="20">Dioxygenase that mediates demethylation of DNA and RNA containing 1-methyladenosine (m1A). Repairs alkylated DNA containing 1-methyladenosine (m1A) and 3-methylcytosine (m3C) by oxidative demethylation. Has a strong preference for single-stranded DNA. Able to process alkylated m3C within double-stranded regions via its interaction with ASCC3, which promotes DNA unwinding to generate single-stranded substrate needed for ALKBH3. Can repair exocyclic 3,N4-ethenocytosine adducs in single-stranded DNA. Also acts on RNA. Demethylates N(1)-methyladenosine (m1A) RNA, an epigenetic internal modification of messenger RNAs (mRNAs) highly enriched within 5'-untranslated regions (UTRs) and in the vicinity of start codons. Requires molecular oxygen, alpha-ketoglutarate and iron.</text>
</comment>
<comment type="catalytic activity">
    <reaction evidence="16">
        <text>an N(1)-methyl-2'-deoxyadenosine in single-stranded DNA + 2-oxoglutarate + O2 = a 2'-deoxyadenosine in single-stranded DNA + formaldehyde + succinate + CO2 + H(+)</text>
        <dbReference type="Rhea" id="RHEA:70447"/>
        <dbReference type="Rhea" id="RHEA-COMP:17895"/>
        <dbReference type="Rhea" id="RHEA-COMP:17896"/>
        <dbReference type="ChEBI" id="CHEBI:15378"/>
        <dbReference type="ChEBI" id="CHEBI:15379"/>
        <dbReference type="ChEBI" id="CHEBI:16526"/>
        <dbReference type="ChEBI" id="CHEBI:16810"/>
        <dbReference type="ChEBI" id="CHEBI:16842"/>
        <dbReference type="ChEBI" id="CHEBI:30031"/>
        <dbReference type="ChEBI" id="CHEBI:90615"/>
        <dbReference type="ChEBI" id="CHEBI:139096"/>
    </reaction>
    <physiologicalReaction direction="left-to-right" evidence="16">
        <dbReference type="Rhea" id="RHEA:70448"/>
    </physiologicalReaction>
</comment>
<organism evidence="28 29">
    <name type="scientific">Strongylocentrotus purpuratus</name>
    <name type="common">Purple sea urchin</name>
    <dbReference type="NCBI Taxonomy" id="7668"/>
    <lineage>
        <taxon>Eukaryota</taxon>
        <taxon>Metazoa</taxon>
        <taxon>Echinodermata</taxon>
        <taxon>Eleutherozoa</taxon>
        <taxon>Echinozoa</taxon>
        <taxon>Echinoidea</taxon>
        <taxon>Euechinoidea</taxon>
        <taxon>Echinacea</taxon>
        <taxon>Camarodonta</taxon>
        <taxon>Echinidea</taxon>
        <taxon>Strongylocentrotidae</taxon>
        <taxon>Strongylocentrotus</taxon>
    </lineage>
</organism>
<dbReference type="AlphaFoldDB" id="A0A7M7PHH9"/>
<evidence type="ECO:0000256" key="11">
    <source>
        <dbReference type="ARBA" id="ARBA00023097"/>
    </source>
</evidence>
<keyword evidence="9" id="KW-0560">Oxidoreductase</keyword>
<dbReference type="OrthoDB" id="545910at2759"/>
<dbReference type="PANTHER" id="PTHR31212:SF4">
    <property type="entry name" value="ALPHA-KETOGLUTARATE-DEPENDENT DIOXYGENASE ALKB HOMOLOG 3"/>
    <property type="match status" value="1"/>
</dbReference>
<dbReference type="GeneID" id="592282"/>
<evidence type="ECO:0000256" key="22">
    <source>
        <dbReference type="ARBA" id="ARBA00066588"/>
    </source>
</evidence>
<evidence type="ECO:0000256" key="6">
    <source>
        <dbReference type="ARBA" id="ARBA00022763"/>
    </source>
</evidence>